<dbReference type="EMBL" id="LS991953">
    <property type="protein sequence ID" value="SYV93486.1"/>
    <property type="molecule type" value="Genomic_DNA"/>
</dbReference>
<dbReference type="AlphaFoldDB" id="A0A3B0PPX0"/>
<name>A0A3B0PPX0_MYCSY</name>
<organism evidence="1 2">
    <name type="scientific">Mycoplasmopsis synoviae</name>
    <name type="common">Mycoplasma synoviae</name>
    <dbReference type="NCBI Taxonomy" id="2109"/>
    <lineage>
        <taxon>Bacteria</taxon>
        <taxon>Bacillati</taxon>
        <taxon>Mycoplasmatota</taxon>
        <taxon>Mycoplasmoidales</taxon>
        <taxon>Metamycoplasmataceae</taxon>
        <taxon>Mycoplasmopsis</taxon>
    </lineage>
</organism>
<evidence type="ECO:0000313" key="1">
    <source>
        <dbReference type="EMBL" id="SYV93486.1"/>
    </source>
</evidence>
<dbReference type="Proteomes" id="UP000259328">
    <property type="component" value="Chromosome"/>
</dbReference>
<sequence>MITGDHIGTAVSIAKNLGIYQTGDLAVSGAELASW</sequence>
<evidence type="ECO:0000313" key="2">
    <source>
        <dbReference type="Proteomes" id="UP000259328"/>
    </source>
</evidence>
<gene>
    <name evidence="1" type="ORF">NCTC10124_01239</name>
</gene>
<proteinExistence type="predicted"/>
<reference evidence="2" key="1">
    <citation type="submission" date="2018-06" db="EMBL/GenBank/DDBJ databases">
        <authorList>
            <consortium name="Pathogen Informatics"/>
        </authorList>
    </citation>
    <scope>NUCLEOTIDE SEQUENCE [LARGE SCALE GENOMIC DNA]</scope>
    <source>
        <strain evidence="2">NCTC10124</strain>
    </source>
</reference>
<accession>A0A3B0PPX0</accession>
<protein>
    <submittedName>
        <fullName evidence="1">Uncharacterized protein</fullName>
    </submittedName>
</protein>
<feature type="non-terminal residue" evidence="1">
    <location>
        <position position="35"/>
    </location>
</feature>